<evidence type="ECO:0000259" key="8">
    <source>
        <dbReference type="Pfam" id="PF00673"/>
    </source>
</evidence>
<name>A0A2M6WEI1_9BACT</name>
<evidence type="ECO:0000256" key="6">
    <source>
        <dbReference type="RuleBase" id="RU003930"/>
    </source>
</evidence>
<comment type="similarity">
    <text evidence="1 6">Belongs to the universal ribosomal protein uL5 family.</text>
</comment>
<dbReference type="InterPro" id="IPR020930">
    <property type="entry name" value="Ribosomal_uL5_bac-type"/>
</dbReference>
<dbReference type="InterPro" id="IPR031309">
    <property type="entry name" value="Ribosomal_uL5_C"/>
</dbReference>
<dbReference type="Gene3D" id="3.30.1440.10">
    <property type="match status" value="1"/>
</dbReference>
<dbReference type="FunFam" id="3.30.1440.10:FF:000001">
    <property type="entry name" value="50S ribosomal protein L5"/>
    <property type="match status" value="1"/>
</dbReference>
<sequence>MQITRTKQKNMFQALKDTLGLSNAMQTPKVVKVVVSTGVGRVKDKKKMELIADRLAVITGQKPSPRPAKKSEAAFKVRQGETVGYQVTLRGSRMYDFLEKLIHIALPRTRDFRGITRSAVDEMGNLTIGIKEHTIFPETSDEDIRDVFGLAVTLVSNAGSREEALAFFTELGVPFKKEDTEE</sequence>
<dbReference type="Proteomes" id="UP000228809">
    <property type="component" value="Unassembled WGS sequence"/>
</dbReference>
<dbReference type="GO" id="GO:0003735">
    <property type="term" value="F:structural constituent of ribosome"/>
    <property type="evidence" value="ECO:0007669"/>
    <property type="project" value="InterPro"/>
</dbReference>
<keyword evidence="3 6" id="KW-0687">Ribonucleoprotein</keyword>
<organism evidence="9 10">
    <name type="scientific">Candidatus Kaiserbacteria bacterium CG10_big_fil_rev_8_21_14_0_10_49_17</name>
    <dbReference type="NCBI Taxonomy" id="1974609"/>
    <lineage>
        <taxon>Bacteria</taxon>
        <taxon>Candidatus Kaiseribacteriota</taxon>
    </lineage>
</organism>
<comment type="caution">
    <text evidence="9">The sequence shown here is derived from an EMBL/GenBank/DDBJ whole genome shotgun (WGS) entry which is preliminary data.</text>
</comment>
<dbReference type="GO" id="GO:0006412">
    <property type="term" value="P:translation"/>
    <property type="evidence" value="ECO:0007669"/>
    <property type="project" value="InterPro"/>
</dbReference>
<gene>
    <name evidence="9" type="ORF">COU17_01670</name>
</gene>
<dbReference type="InterPro" id="IPR002132">
    <property type="entry name" value="Ribosomal_uL5"/>
</dbReference>
<evidence type="ECO:0000256" key="2">
    <source>
        <dbReference type="ARBA" id="ARBA00022980"/>
    </source>
</evidence>
<evidence type="ECO:0000256" key="1">
    <source>
        <dbReference type="ARBA" id="ARBA00008553"/>
    </source>
</evidence>
<evidence type="ECO:0000259" key="7">
    <source>
        <dbReference type="Pfam" id="PF00281"/>
    </source>
</evidence>
<dbReference type="SUPFAM" id="SSF55282">
    <property type="entry name" value="RL5-like"/>
    <property type="match status" value="1"/>
</dbReference>
<feature type="domain" description="Large ribosomal subunit protein uL5 N-terminal" evidence="7">
    <location>
        <begin position="23"/>
        <end position="78"/>
    </location>
</feature>
<dbReference type="GO" id="GO:0005840">
    <property type="term" value="C:ribosome"/>
    <property type="evidence" value="ECO:0007669"/>
    <property type="project" value="UniProtKB-KW"/>
</dbReference>
<evidence type="ECO:0000313" key="9">
    <source>
        <dbReference type="EMBL" id="PIT91198.1"/>
    </source>
</evidence>
<evidence type="ECO:0000256" key="4">
    <source>
        <dbReference type="ARBA" id="ARBA00035245"/>
    </source>
</evidence>
<accession>A0A2M6WEI1</accession>
<dbReference type="AlphaFoldDB" id="A0A2M6WEI1"/>
<evidence type="ECO:0000256" key="5">
    <source>
        <dbReference type="ARBA" id="ARBA00035461"/>
    </source>
</evidence>
<dbReference type="PIRSF" id="PIRSF002161">
    <property type="entry name" value="Ribosomal_L5"/>
    <property type="match status" value="1"/>
</dbReference>
<dbReference type="InterPro" id="IPR031310">
    <property type="entry name" value="Ribosomal_uL5_N"/>
</dbReference>
<protein>
    <recommendedName>
        <fullName evidence="4">Large ribosomal subunit protein uL5</fullName>
    </recommendedName>
    <alternativeName>
        <fullName evidence="5">50S ribosomal protein L5</fullName>
    </alternativeName>
</protein>
<keyword evidence="2 6" id="KW-0689">Ribosomal protein</keyword>
<proteinExistence type="inferred from homology"/>
<dbReference type="PANTHER" id="PTHR11994">
    <property type="entry name" value="60S RIBOSOMAL PROTEIN L11-RELATED"/>
    <property type="match status" value="1"/>
</dbReference>
<dbReference type="NCBIfam" id="NF000585">
    <property type="entry name" value="PRK00010.1"/>
    <property type="match status" value="1"/>
</dbReference>
<dbReference type="InterPro" id="IPR022803">
    <property type="entry name" value="Ribosomal_uL5_dom_sf"/>
</dbReference>
<dbReference type="GO" id="GO:1990904">
    <property type="term" value="C:ribonucleoprotein complex"/>
    <property type="evidence" value="ECO:0007669"/>
    <property type="project" value="UniProtKB-KW"/>
</dbReference>
<dbReference type="EMBL" id="PFBJ01000007">
    <property type="protein sequence ID" value="PIT91198.1"/>
    <property type="molecule type" value="Genomic_DNA"/>
</dbReference>
<feature type="domain" description="Large ribosomal subunit protein uL5 C-terminal" evidence="8">
    <location>
        <begin position="83"/>
        <end position="175"/>
    </location>
</feature>
<dbReference type="Pfam" id="PF00673">
    <property type="entry name" value="Ribosomal_L5_C"/>
    <property type="match status" value="1"/>
</dbReference>
<evidence type="ECO:0000313" key="10">
    <source>
        <dbReference type="Proteomes" id="UP000228809"/>
    </source>
</evidence>
<reference evidence="10" key="1">
    <citation type="submission" date="2017-09" db="EMBL/GenBank/DDBJ databases">
        <title>Depth-based differentiation of microbial function through sediment-hosted aquifers and enrichment of novel symbionts in the deep terrestrial subsurface.</title>
        <authorList>
            <person name="Probst A.J."/>
            <person name="Ladd B."/>
            <person name="Jarett J.K."/>
            <person name="Geller-Mcgrath D.E."/>
            <person name="Sieber C.M.K."/>
            <person name="Emerson J.B."/>
            <person name="Anantharaman K."/>
            <person name="Thomas B.C."/>
            <person name="Malmstrom R."/>
            <person name="Stieglmeier M."/>
            <person name="Klingl A."/>
            <person name="Woyke T."/>
            <person name="Ryan C.M."/>
            <person name="Banfield J.F."/>
        </authorList>
    </citation>
    <scope>NUCLEOTIDE SEQUENCE [LARGE SCALE GENOMIC DNA]</scope>
</reference>
<dbReference type="Pfam" id="PF00281">
    <property type="entry name" value="Ribosomal_L5"/>
    <property type="match status" value="1"/>
</dbReference>
<evidence type="ECO:0000256" key="3">
    <source>
        <dbReference type="ARBA" id="ARBA00023274"/>
    </source>
</evidence>